<feature type="non-terminal residue" evidence="3">
    <location>
        <position position="1"/>
    </location>
</feature>
<feature type="region of interest" description="Disordered" evidence="1">
    <location>
        <begin position="77"/>
        <end position="112"/>
    </location>
</feature>
<keyword evidence="2" id="KW-0812">Transmembrane</keyword>
<feature type="compositionally biased region" description="Basic and acidic residues" evidence="1">
    <location>
        <begin position="95"/>
        <end position="112"/>
    </location>
</feature>
<feature type="transmembrane region" description="Helical" evidence="2">
    <location>
        <begin position="26"/>
        <end position="48"/>
    </location>
</feature>
<accession>A0A0S7EJV8</accession>
<protein>
    <submittedName>
        <fullName evidence="3">PPUP8889</fullName>
    </submittedName>
</protein>
<keyword evidence="2" id="KW-0472">Membrane</keyword>
<evidence type="ECO:0000256" key="1">
    <source>
        <dbReference type="SAM" id="MobiDB-lite"/>
    </source>
</evidence>
<sequence length="112" mass="12296">LTFRNIRAALWAVNNKYSLSKHETASLFQCVGILGGSFLFVFVLLCACPCKSHSSSPQKEDILLCSVTALLNPFPSVKPRLSPGPFSPAPPFLRPSERQSVRCHSQAKEHNA</sequence>
<dbReference type="AlphaFoldDB" id="A0A0S7EJV8"/>
<dbReference type="EMBL" id="GBYX01476217">
    <property type="protein sequence ID" value="JAO05460.1"/>
    <property type="molecule type" value="Transcribed_RNA"/>
</dbReference>
<reference evidence="3" key="1">
    <citation type="submission" date="2014-12" db="EMBL/GenBank/DDBJ databases">
        <title>Parallel Evolution in Life History Adaptation Evident in the Tissue-Specific Poeciliopsis prolifica transcriptome.</title>
        <authorList>
            <person name="Jue N.K."/>
            <person name="Foley R.J."/>
            <person name="Obergfell C."/>
            <person name="Reznick D.N."/>
            <person name="O'Neill R.J."/>
            <person name="O'Neill M.J."/>
        </authorList>
    </citation>
    <scope>NUCLEOTIDE SEQUENCE</scope>
</reference>
<keyword evidence="2" id="KW-1133">Transmembrane helix</keyword>
<organism evidence="3">
    <name type="scientific">Poeciliopsis prolifica</name>
    <name type="common">blackstripe livebearer</name>
    <dbReference type="NCBI Taxonomy" id="188132"/>
    <lineage>
        <taxon>Eukaryota</taxon>
        <taxon>Metazoa</taxon>
        <taxon>Chordata</taxon>
        <taxon>Craniata</taxon>
        <taxon>Vertebrata</taxon>
        <taxon>Euteleostomi</taxon>
        <taxon>Actinopterygii</taxon>
        <taxon>Neopterygii</taxon>
        <taxon>Teleostei</taxon>
        <taxon>Neoteleostei</taxon>
        <taxon>Acanthomorphata</taxon>
        <taxon>Ovalentaria</taxon>
        <taxon>Atherinomorphae</taxon>
        <taxon>Cyprinodontiformes</taxon>
        <taxon>Poeciliidae</taxon>
        <taxon>Poeciliinae</taxon>
        <taxon>Poeciliopsis</taxon>
    </lineage>
</organism>
<evidence type="ECO:0000313" key="3">
    <source>
        <dbReference type="EMBL" id="JAO05460.1"/>
    </source>
</evidence>
<gene>
    <name evidence="3" type="primary">PPUP8889</name>
</gene>
<name>A0A0S7EJV8_9TELE</name>
<evidence type="ECO:0000256" key="2">
    <source>
        <dbReference type="SAM" id="Phobius"/>
    </source>
</evidence>
<proteinExistence type="predicted"/>